<dbReference type="Proteomes" id="UP000696280">
    <property type="component" value="Unassembled WGS sequence"/>
</dbReference>
<dbReference type="Pfam" id="PF00561">
    <property type="entry name" value="Abhydrolase_1"/>
    <property type="match status" value="1"/>
</dbReference>
<dbReference type="PRINTS" id="PR00111">
    <property type="entry name" value="ABHYDROLASE"/>
</dbReference>
<gene>
    <name evidence="3" type="ORF">HYFRA_00008258</name>
</gene>
<protein>
    <recommendedName>
        <fullName evidence="2">AB hydrolase-1 domain-containing protein</fullName>
    </recommendedName>
</protein>
<reference evidence="3" key="1">
    <citation type="submission" date="2021-07" db="EMBL/GenBank/DDBJ databases">
        <authorList>
            <person name="Durling M."/>
        </authorList>
    </citation>
    <scope>NUCLEOTIDE SEQUENCE</scope>
</reference>
<dbReference type="PANTHER" id="PTHR43039">
    <property type="entry name" value="ESTERASE-RELATED"/>
    <property type="match status" value="1"/>
</dbReference>
<comment type="similarity">
    <text evidence="1">Belongs to the AB hydrolase superfamily.</text>
</comment>
<evidence type="ECO:0000259" key="2">
    <source>
        <dbReference type="Pfam" id="PF00561"/>
    </source>
</evidence>
<keyword evidence="4" id="KW-1185">Reference proteome</keyword>
<dbReference type="AlphaFoldDB" id="A0A9N9L9Q4"/>
<name>A0A9N9L9Q4_9HELO</name>
<dbReference type="OrthoDB" id="2851338at2759"/>
<dbReference type="SUPFAM" id="SSF53474">
    <property type="entry name" value="alpha/beta-Hydrolases"/>
    <property type="match status" value="1"/>
</dbReference>
<dbReference type="InterPro" id="IPR000073">
    <property type="entry name" value="AB_hydrolase_1"/>
</dbReference>
<dbReference type="Gene3D" id="3.40.50.1820">
    <property type="entry name" value="alpha/beta hydrolase"/>
    <property type="match status" value="1"/>
</dbReference>
<comment type="caution">
    <text evidence="3">The sequence shown here is derived from an EMBL/GenBank/DDBJ whole genome shotgun (WGS) entry which is preliminary data.</text>
</comment>
<dbReference type="SUPFAM" id="SSF54909">
    <property type="entry name" value="Dimeric alpha+beta barrel"/>
    <property type="match status" value="1"/>
</dbReference>
<organism evidence="3 4">
    <name type="scientific">Hymenoscyphus fraxineus</name>
    <dbReference type="NCBI Taxonomy" id="746836"/>
    <lineage>
        <taxon>Eukaryota</taxon>
        <taxon>Fungi</taxon>
        <taxon>Dikarya</taxon>
        <taxon>Ascomycota</taxon>
        <taxon>Pezizomycotina</taxon>
        <taxon>Leotiomycetes</taxon>
        <taxon>Helotiales</taxon>
        <taxon>Helotiaceae</taxon>
        <taxon>Hymenoscyphus</taxon>
    </lineage>
</organism>
<dbReference type="InterPro" id="IPR029058">
    <property type="entry name" value="AB_hydrolase_fold"/>
</dbReference>
<dbReference type="EMBL" id="CAJVRL010000099">
    <property type="protein sequence ID" value="CAG8960538.1"/>
    <property type="molecule type" value="Genomic_DNA"/>
</dbReference>
<dbReference type="InterPro" id="IPR011008">
    <property type="entry name" value="Dimeric_a/b-barrel"/>
</dbReference>
<evidence type="ECO:0000256" key="1">
    <source>
        <dbReference type="ARBA" id="ARBA00008645"/>
    </source>
</evidence>
<feature type="domain" description="AB hydrolase-1" evidence="2">
    <location>
        <begin position="302"/>
        <end position="546"/>
    </location>
</feature>
<sequence>MAPTSGLLYVTMQPKAGLPESQFHDWYNNEHGPTRLRLDFCANGFRYRANDLGGETPSEGKPEWMAMYDITDMSELTKETYLRLRGPPSKTPREAETMAQIKVDRKLYDFVAGRESEEFKKLEEVKNEGQGNVVVAVFLKLYPGDGMVEKLDKWYWEEHVEMLAKVPGWLRSRRFVTSTIDPDAPTEYVGLHEYAPQNGLGGTEFKAATSTPWTAEIMSNVVKDKQRRVYNLYYTFGAAPRYLSADISNWTSTDPTSPVPTKTISASASNTEGGAIESYITTPDGVVIPYRLEGSQDPNAPLIVLCNSILTTYGIWDDFVKSFLSSPSNKKYRILRYLKRGRSSACGTKPITVDLLASDVIALLDTLRVKKAAAVIGVSLGGVTALDVALKYPERVEKFISCDTSSKSPAGNEKAWSERIALAEKESATASSGETIVGQELAEITTRRWFVKESYENPTLAKKLEGVKQMVASNSLEGFRHSVKALWEYDLKEEMKSCAVQGLFLVGGSDGVLPATMKDMAAAYGKDGAGYEVIGGAGHLPMVEKPGEFAGVVGGFLGA</sequence>
<accession>A0A9N9L9Q4</accession>
<proteinExistence type="inferred from homology"/>
<evidence type="ECO:0000313" key="4">
    <source>
        <dbReference type="Proteomes" id="UP000696280"/>
    </source>
</evidence>
<evidence type="ECO:0000313" key="3">
    <source>
        <dbReference type="EMBL" id="CAG8960538.1"/>
    </source>
</evidence>